<feature type="signal peptide" evidence="3">
    <location>
        <begin position="1"/>
        <end position="20"/>
    </location>
</feature>
<protein>
    <recommendedName>
        <fullName evidence="4 5">EGF-like domain-containing protein</fullName>
    </recommendedName>
</protein>
<keyword evidence="2" id="KW-0472">Membrane</keyword>
<organism evidence="6 7">
    <name type="scientific">Macrostomum lignano</name>
    <dbReference type="NCBI Taxonomy" id="282301"/>
    <lineage>
        <taxon>Eukaryota</taxon>
        <taxon>Metazoa</taxon>
        <taxon>Spiralia</taxon>
        <taxon>Lophotrochozoa</taxon>
        <taxon>Platyhelminthes</taxon>
        <taxon>Rhabditophora</taxon>
        <taxon>Macrostomorpha</taxon>
        <taxon>Macrostomida</taxon>
        <taxon>Macrostomidae</taxon>
        <taxon>Macrostomum</taxon>
    </lineage>
</organism>
<evidence type="ECO:0000256" key="2">
    <source>
        <dbReference type="SAM" id="Phobius"/>
    </source>
</evidence>
<keyword evidence="3" id="KW-0732">Signal</keyword>
<feature type="domain" description="EGF-like" evidence="4 5">
    <location>
        <begin position="905"/>
        <end position="916"/>
    </location>
</feature>
<reference evidence="6 7" key="1">
    <citation type="submission" date="2017-06" db="EMBL/GenBank/DDBJ databases">
        <title>A platform for efficient transgenesis in Macrostomum lignano, a flatworm model organism for stem cell research.</title>
        <authorList>
            <person name="Berezikov E."/>
        </authorList>
    </citation>
    <scope>NUCLEOTIDE SEQUENCE [LARGE SCALE GENOMIC DNA]</scope>
    <source>
        <strain evidence="6">DV1</strain>
        <tissue evidence="6">Whole organism</tissue>
    </source>
</reference>
<feature type="region of interest" description="Disordered" evidence="1">
    <location>
        <begin position="68"/>
        <end position="91"/>
    </location>
</feature>
<dbReference type="PROSITE" id="PS00022">
    <property type="entry name" value="EGF_1"/>
    <property type="match status" value="2"/>
</dbReference>
<feature type="domain" description="EGF-like" evidence="4">
    <location>
        <begin position="36"/>
        <end position="47"/>
    </location>
</feature>
<dbReference type="AlphaFoldDB" id="A0A267GSC7"/>
<evidence type="ECO:0000259" key="5">
    <source>
        <dbReference type="PROSITE" id="PS01186"/>
    </source>
</evidence>
<dbReference type="Gene3D" id="2.10.25.10">
    <property type="entry name" value="Laminin"/>
    <property type="match status" value="1"/>
</dbReference>
<dbReference type="Pfam" id="PF23106">
    <property type="entry name" value="EGF_Teneurin"/>
    <property type="match status" value="1"/>
</dbReference>
<keyword evidence="2" id="KW-1133">Transmembrane helix</keyword>
<keyword evidence="2" id="KW-0812">Transmembrane</keyword>
<dbReference type="InterPro" id="IPR000742">
    <property type="entry name" value="EGF"/>
</dbReference>
<dbReference type="PROSITE" id="PS01186">
    <property type="entry name" value="EGF_2"/>
    <property type="match status" value="1"/>
</dbReference>
<feature type="transmembrane region" description="Helical" evidence="2">
    <location>
        <begin position="1088"/>
        <end position="1111"/>
    </location>
</feature>
<evidence type="ECO:0000256" key="1">
    <source>
        <dbReference type="SAM" id="MobiDB-lite"/>
    </source>
</evidence>
<sequence length="1172" mass="131532">MTANSIALLLTLALFHKGTGFPCLNGATYDAIYDRCECTPNYFGYRCETAFASHDPCQRQSELPVIEDLEGKHRPGAGRNSTSSSSMRQPASELFSTIKPQWYRVQSPWGNRMVEGCSSGVKDSDCGGRAAYVLHDVVVEKKSKSRSLSRARAYRVWSQLRTCHLADETFYPVRILKCTQSVTLYFLLPLPKTHSYCIGDEADPSENILIPKKPILQLHNDYGDERFTCGVYGSQYKSRYTIRFVLTGRDGDQKSIKRCNVKEHDIPPNCEGNCTFNCPWYHIAKPGENIYGSNIVCTVKPVNLSVPEVSSNIHSFTFFINFTHGEHTIRPGKPVELCISTRNIPTTQKITFSVSVARKIRYRKDRTDIAVLSNNKNSNESVCEFASSNSRSRLQRKVCMKLVLYNQDHEGKFVFGLKKSEQLSEARINISYKSSADGIFTRNGNSNVPSLLAFERFESLHLKVDLRTLASGPQNYLHIFSDPFVKPVGGIYKENSTYVLRAKRGESDVYVAMRNKVLPYEVQVLITRPQSVVQDGPDESVVTRVAVRYNYMTIIISGNANENNGELTHRVHCKAPNGSKTLNEDTMRADSLCDVRRNVNKIDSTLDVVRIHLQFYGTIIYAWKFRAHLEAKSSCAHRFIMSLREMRNRACRGGVHPVGDRKEFALDVTVIPSMYDIPGNVDGLMYATSQSEAVKYIVKRPSENLFSSKYTHAARKAKSQDLIDQPFEIMKICHCENVEKQSAKSGCLVDVTNIERTKREIPITARVEEKNHIPTAADPQVMNETFSSVKNKISSKEAQQFCSDFLSVQMVLRNYSLSLCSGHSDHQIGANYAAQFEFLCIRYALTLNTYQFAETLLNSMLDVCRKDIGYNASEVRSNSRVLKDLERDICPNDCGKNGLCVAGACECRLGFTGRGCENRTEQLEAIPTTISIPNQHFVCASENCSSTLLLVSPMLKSTKADCLIRQVVPSAEERPAKQSWKVAAVFATGSVMVCNLTDIHSWLKTENRLYAAIEISLESKTWKSNNSVNRLMVQSECSVRLAECRSMQLAHRHVGLTCAQQPDDASVVPTDNKCHSDVSKTKNYKLKILAVALIMTATVASISAILGRLLITRGGCEGHVKQLGKKLALFARKRVAASRQGRKDLHRQRRGKELVNEDAVVFKGEPLYRDSR</sequence>
<keyword evidence="7" id="KW-1185">Reference proteome</keyword>
<name>A0A267GSC7_9PLAT</name>
<gene>
    <name evidence="6" type="ORF">BOX15_Mlig004855g1</name>
</gene>
<feature type="chain" id="PRO_5012808781" description="EGF-like domain-containing protein" evidence="3">
    <location>
        <begin position="21"/>
        <end position="1172"/>
    </location>
</feature>
<evidence type="ECO:0000313" key="7">
    <source>
        <dbReference type="Proteomes" id="UP000215902"/>
    </source>
</evidence>
<feature type="compositionally biased region" description="Polar residues" evidence="1">
    <location>
        <begin position="79"/>
        <end position="91"/>
    </location>
</feature>
<evidence type="ECO:0000313" key="6">
    <source>
        <dbReference type="EMBL" id="PAA88920.1"/>
    </source>
</evidence>
<proteinExistence type="predicted"/>
<evidence type="ECO:0000259" key="4">
    <source>
        <dbReference type="PROSITE" id="PS00022"/>
    </source>
</evidence>
<dbReference type="Proteomes" id="UP000215902">
    <property type="component" value="Unassembled WGS sequence"/>
</dbReference>
<accession>A0A267GSC7</accession>
<comment type="caution">
    <text evidence="6">The sequence shown here is derived from an EMBL/GenBank/DDBJ whole genome shotgun (WGS) entry which is preliminary data.</text>
</comment>
<dbReference type="EMBL" id="NIVC01000172">
    <property type="protein sequence ID" value="PAA88920.1"/>
    <property type="molecule type" value="Genomic_DNA"/>
</dbReference>
<dbReference type="OrthoDB" id="5989069at2759"/>
<evidence type="ECO:0000256" key="3">
    <source>
        <dbReference type="SAM" id="SignalP"/>
    </source>
</evidence>